<evidence type="ECO:0000313" key="1">
    <source>
        <dbReference type="EMBL" id="HJD44239.1"/>
    </source>
</evidence>
<proteinExistence type="predicted"/>
<organism evidence="1 2">
    <name type="scientific">Candidatus Paenalcaligenes intestinipullorum</name>
    <dbReference type="NCBI Taxonomy" id="2838718"/>
    <lineage>
        <taxon>Bacteria</taxon>
        <taxon>Pseudomonadati</taxon>
        <taxon>Pseudomonadota</taxon>
        <taxon>Betaproteobacteria</taxon>
        <taxon>Burkholderiales</taxon>
        <taxon>Alcaligenaceae</taxon>
        <taxon>Paenalcaligenes</taxon>
    </lineage>
</organism>
<sequence>MNRRMQIIIGAAVAVVVLLAVAIVLGVNAYTSNKAEERLDHYLREFGAQDYVQWHSVKHSLFGKTTLNDVVIADSFYIKKLEISDAKLTDKKATLRVKVTDFANQRTDNKFAMNYSDLRGFDWASYVLAGGLNPLPPARFELTVQADRAKDSGTVDLEYQLPDAAKGQINWTLNQGVNALVRFIENPNSTVPSQGGFFGLGNQADLPFAQLFMLGEVFENLKVSETRLQYEDEGLIQRIQANIARYALPTTTEEADPKQRLKAVQKAMHTELQQLCENAGLSWMRDNPPKQRCDAFERLVDGKKATFMVQYHPAVSPWQAEVFNTRYFERNSNRWSISLN</sequence>
<reference evidence="1" key="1">
    <citation type="journal article" date="2021" name="PeerJ">
        <title>Extensive microbial diversity within the chicken gut microbiome revealed by metagenomics and culture.</title>
        <authorList>
            <person name="Gilroy R."/>
            <person name="Ravi A."/>
            <person name="Getino M."/>
            <person name="Pursley I."/>
            <person name="Horton D.L."/>
            <person name="Alikhan N.F."/>
            <person name="Baker D."/>
            <person name="Gharbi K."/>
            <person name="Hall N."/>
            <person name="Watson M."/>
            <person name="Adriaenssens E.M."/>
            <person name="Foster-Nyarko E."/>
            <person name="Jarju S."/>
            <person name="Secka A."/>
            <person name="Antonio M."/>
            <person name="Oren A."/>
            <person name="Chaudhuri R.R."/>
            <person name="La Ragione R."/>
            <person name="Hildebrand F."/>
            <person name="Pallen M.J."/>
        </authorList>
    </citation>
    <scope>NUCLEOTIDE SEQUENCE</scope>
    <source>
        <strain evidence="1">9264</strain>
    </source>
</reference>
<gene>
    <name evidence="1" type="ORF">H9906_04320</name>
</gene>
<evidence type="ECO:0000313" key="2">
    <source>
        <dbReference type="Proteomes" id="UP000823889"/>
    </source>
</evidence>
<comment type="caution">
    <text evidence="1">The sequence shown here is derived from an EMBL/GenBank/DDBJ whole genome shotgun (WGS) entry which is preliminary data.</text>
</comment>
<dbReference type="AlphaFoldDB" id="A0A9D2U973"/>
<dbReference type="Proteomes" id="UP000823889">
    <property type="component" value="Unassembled WGS sequence"/>
</dbReference>
<dbReference type="EMBL" id="DWUQ01000086">
    <property type="protein sequence ID" value="HJD44239.1"/>
    <property type="molecule type" value="Genomic_DNA"/>
</dbReference>
<reference evidence="1" key="2">
    <citation type="submission" date="2021-04" db="EMBL/GenBank/DDBJ databases">
        <authorList>
            <person name="Gilroy R."/>
        </authorList>
    </citation>
    <scope>NUCLEOTIDE SEQUENCE</scope>
    <source>
        <strain evidence="1">9264</strain>
    </source>
</reference>
<accession>A0A9D2U973</accession>
<name>A0A9D2U973_9BURK</name>
<protein>
    <submittedName>
        <fullName evidence="1">Uncharacterized protein</fullName>
    </submittedName>
</protein>